<organism evidence="7 8">
    <name type="scientific">Tulasnella calospora MUT 4182</name>
    <dbReference type="NCBI Taxonomy" id="1051891"/>
    <lineage>
        <taxon>Eukaryota</taxon>
        <taxon>Fungi</taxon>
        <taxon>Dikarya</taxon>
        <taxon>Basidiomycota</taxon>
        <taxon>Agaricomycotina</taxon>
        <taxon>Agaricomycetes</taxon>
        <taxon>Cantharellales</taxon>
        <taxon>Tulasnellaceae</taxon>
        <taxon>Tulasnella</taxon>
    </lineage>
</organism>
<dbReference type="OrthoDB" id="1577640at2759"/>
<dbReference type="GO" id="GO:0008081">
    <property type="term" value="F:phosphoric diester hydrolase activity"/>
    <property type="evidence" value="ECO:0007669"/>
    <property type="project" value="InterPro"/>
</dbReference>
<dbReference type="HOGENOM" id="CLU_002842_0_1_1"/>
<evidence type="ECO:0000313" key="7">
    <source>
        <dbReference type="EMBL" id="KIO30525.1"/>
    </source>
</evidence>
<keyword evidence="8" id="KW-1185">Reference proteome</keyword>
<feature type="repeat" description="ANK" evidence="3">
    <location>
        <begin position="474"/>
        <end position="495"/>
    </location>
</feature>
<evidence type="ECO:0000256" key="3">
    <source>
        <dbReference type="PROSITE-ProRule" id="PRU00023"/>
    </source>
</evidence>
<accession>A0A0C3QG34</accession>
<dbReference type="Pfam" id="PF03105">
    <property type="entry name" value="SPX"/>
    <property type="match status" value="3"/>
</dbReference>
<feature type="region of interest" description="Disordered" evidence="4">
    <location>
        <begin position="37"/>
        <end position="81"/>
    </location>
</feature>
<dbReference type="PROSITE" id="PS51704">
    <property type="entry name" value="GP_PDE"/>
    <property type="match status" value="1"/>
</dbReference>
<dbReference type="Proteomes" id="UP000054248">
    <property type="component" value="Unassembled WGS sequence"/>
</dbReference>
<dbReference type="CDD" id="cd14483">
    <property type="entry name" value="SPX_PHO81_NUC-2_like"/>
    <property type="match status" value="1"/>
</dbReference>
<reference evidence="7 8" key="1">
    <citation type="submission" date="2014-04" db="EMBL/GenBank/DDBJ databases">
        <authorList>
            <consortium name="DOE Joint Genome Institute"/>
            <person name="Kuo A."/>
            <person name="Girlanda M."/>
            <person name="Perotto S."/>
            <person name="Kohler A."/>
            <person name="Nagy L.G."/>
            <person name="Floudas D."/>
            <person name="Copeland A."/>
            <person name="Barry K.W."/>
            <person name="Cichocki N."/>
            <person name="Veneault-Fourrey C."/>
            <person name="LaButti K."/>
            <person name="Lindquist E.A."/>
            <person name="Lipzen A."/>
            <person name="Lundell T."/>
            <person name="Morin E."/>
            <person name="Murat C."/>
            <person name="Sun H."/>
            <person name="Tunlid A."/>
            <person name="Henrissat B."/>
            <person name="Grigoriev I.V."/>
            <person name="Hibbett D.S."/>
            <person name="Martin F."/>
            <person name="Nordberg H.P."/>
            <person name="Cantor M.N."/>
            <person name="Hua S.X."/>
        </authorList>
    </citation>
    <scope>NUCLEOTIDE SEQUENCE [LARGE SCALE GENOMIC DNA]</scope>
    <source>
        <strain evidence="7 8">MUT 4182</strain>
    </source>
</reference>
<gene>
    <name evidence="7" type="ORF">M407DRAFT_5586</name>
</gene>
<feature type="repeat" description="ANK" evidence="3">
    <location>
        <begin position="953"/>
        <end position="985"/>
    </location>
</feature>
<dbReference type="InterPro" id="IPR004331">
    <property type="entry name" value="SPX_dom"/>
</dbReference>
<feature type="repeat" description="ANK" evidence="3">
    <location>
        <begin position="1053"/>
        <end position="1074"/>
    </location>
</feature>
<feature type="repeat" description="ANK" evidence="3">
    <location>
        <begin position="1089"/>
        <end position="1121"/>
    </location>
</feature>
<keyword evidence="1" id="KW-0677">Repeat</keyword>
<evidence type="ECO:0000313" key="8">
    <source>
        <dbReference type="Proteomes" id="UP000054248"/>
    </source>
</evidence>
<dbReference type="SUPFAM" id="SSF51695">
    <property type="entry name" value="PLC-like phosphodiesterases"/>
    <property type="match status" value="1"/>
</dbReference>
<name>A0A0C3QG34_9AGAM</name>
<feature type="repeat" description="ANK" evidence="3">
    <location>
        <begin position="341"/>
        <end position="373"/>
    </location>
</feature>
<evidence type="ECO:0008006" key="9">
    <source>
        <dbReference type="Google" id="ProtNLM"/>
    </source>
</evidence>
<evidence type="ECO:0000256" key="4">
    <source>
        <dbReference type="SAM" id="MobiDB-lite"/>
    </source>
</evidence>
<dbReference type="Pfam" id="PF12796">
    <property type="entry name" value="Ank_2"/>
    <property type="match status" value="4"/>
</dbReference>
<reference evidence="8" key="2">
    <citation type="submission" date="2015-01" db="EMBL/GenBank/DDBJ databases">
        <title>Evolutionary Origins and Diversification of the Mycorrhizal Mutualists.</title>
        <authorList>
            <consortium name="DOE Joint Genome Institute"/>
            <consortium name="Mycorrhizal Genomics Consortium"/>
            <person name="Kohler A."/>
            <person name="Kuo A."/>
            <person name="Nagy L.G."/>
            <person name="Floudas D."/>
            <person name="Copeland A."/>
            <person name="Barry K.W."/>
            <person name="Cichocki N."/>
            <person name="Veneault-Fourrey C."/>
            <person name="LaButti K."/>
            <person name="Lindquist E.A."/>
            <person name="Lipzen A."/>
            <person name="Lundell T."/>
            <person name="Morin E."/>
            <person name="Murat C."/>
            <person name="Riley R."/>
            <person name="Ohm R."/>
            <person name="Sun H."/>
            <person name="Tunlid A."/>
            <person name="Henrissat B."/>
            <person name="Grigoriev I.V."/>
            <person name="Hibbett D.S."/>
            <person name="Martin F."/>
        </authorList>
    </citation>
    <scope>NUCLEOTIDE SEQUENCE [LARGE SCALE GENOMIC DNA]</scope>
    <source>
        <strain evidence="8">MUT 4182</strain>
    </source>
</reference>
<feature type="repeat" description="ANK" evidence="3">
    <location>
        <begin position="510"/>
        <end position="542"/>
    </location>
</feature>
<evidence type="ECO:0000259" key="5">
    <source>
        <dbReference type="PROSITE" id="PS51382"/>
    </source>
</evidence>
<dbReference type="PANTHER" id="PTHR24198:SF165">
    <property type="entry name" value="ANKYRIN REPEAT-CONTAINING PROTEIN-RELATED"/>
    <property type="match status" value="1"/>
</dbReference>
<dbReference type="PROSITE" id="PS50297">
    <property type="entry name" value="ANK_REP_REGION"/>
    <property type="match status" value="6"/>
</dbReference>
<dbReference type="STRING" id="1051891.A0A0C3QG34"/>
<dbReference type="Pfam" id="PF25329">
    <property type="entry name" value="C2_GDE1"/>
    <property type="match status" value="2"/>
</dbReference>
<evidence type="ECO:0000256" key="2">
    <source>
        <dbReference type="ARBA" id="ARBA00023043"/>
    </source>
</evidence>
<dbReference type="PROSITE" id="PS50088">
    <property type="entry name" value="ANK_REPEAT"/>
    <property type="match status" value="8"/>
</dbReference>
<evidence type="ECO:0000256" key="1">
    <source>
        <dbReference type="ARBA" id="ARBA00022737"/>
    </source>
</evidence>
<protein>
    <recommendedName>
        <fullName evidence="9">SPX domain-containing protein</fullName>
    </recommendedName>
</protein>
<feature type="domain" description="SPX" evidence="5">
    <location>
        <begin position="2"/>
        <end position="195"/>
    </location>
</feature>
<dbReference type="InterPro" id="IPR036770">
    <property type="entry name" value="Ankyrin_rpt-contain_sf"/>
</dbReference>
<keyword evidence="2 3" id="KW-0040">ANK repeat</keyword>
<sequence>MGKFGKEIQSNQIPGWSQYYLDYKGLKKIVSSLEASYSTSPDAPTAPLRPSDVLNSPTNVSHPPAQAPPSTNSAGPEDDRGPVFQSHKASFFYKLERELEKINTFYLQKEAELKTRLATLLSKRQAAARRLHVSTGEETNNTGAEWRAVEEGFRLLDQELGKLQQFIEINATGFRKILKKWDKRSKSRTKELYLARQVEIQPCFNRRLLSELSDTVTTCLLDLSDPSAMAVDLQPPPVISPGDQRAGVTLPQTLGPQQSLSQSSAFQELENGLTKAINTNDESGVRQALVLVEHLLASGQPDGATHVTRILWKAAIEAEAPIADIIMASQGYDIHYVDDINGRTCIHGAAIAGELRLLNLCVQSGLGVDQPDFYGRSPLHYSSMNGHDEICRRLLQLGADPRMLDKDNYNPLIYAIVNRKVACVRVLLDDPRVGVETVQGSPDLNPLLLACQFGPAGIPALLLQRGARTVSNSNGQFPLHLAARDGHADICKLLLTEAKGAGKDQPDKYSEWTPLFHAARQGHLEAVQVLLEAGCDPHRTDDVGMTAAFYAAWYGYIPCMEALLRAMAASSSTANTKPSKRSTSISPHSDVLLPQTEDVDMIPSLSLPPPIMPLRIYGHSYLDKIHLVQIVLETSCTTSSAISSATTRALLSPRELIGAPTMGGLEPSLKLVITPKPDATAAPHTLTLPLAGDLETLSFQVRSLEDLTLEFTFYPTFGSKPIGKAVALPGSLCLMLTPRLGSQQFIEINATGFRKILKKWDKRSKSRTKELYLARQVEIQPCFNRQLLSELSDTVTTCLLDLSDPSAMAVDLQPPPVISPGDQRAGVTLPQTLGPQQSLSQSSAFQELENGLTKAINTNDESGVRQALVLVEHLLASGQPDGATHVTRILWKAAIEAEAPIADIIMASQGYDIHYVDDINGRTCIHGAAIAGELRLLNLCVQSGLGVDQPDFYGRSPLHYSSMNGHDEICRRLLQLGADPRMLDKDNYNPLIYAIVNRKVACVRVLLDDPRVGVETVQGSPDLNPLLLACQFGPAGIPALLLQRGARTVSNSNGQFPLHLAARDGHADICKLLLTEAKGAGKDQPDKYSEWTPLFHAARQGHLEAVQVLLEAGCDPHRTDDVGMTAAFYAAWYGYIPCMEALLRAMAASSSTANTKPSKRSTSISPHSDVLLPQTEDVDMIPSLSLPPPIMPLRIYGHSYLDKIHLVQIVLETSCTTSSAISSATTRALLSPRELIGAPTMGGLEPSLKLVITPKPDATAAPHTLTLPLAGDLETLSFQVRSLEDLTLEFTFYPTFGSKPIGKAVALPGSLYDDEEITESDGRKRIALPILDHRLHVIGQITFAACVVNPFQGAKLEVGGSVETYWKSTATGPSTTPIARLPSRLLFGHTPSRSVSSAANSAITGSPVVRASTSSSSALPAGVSNVVFSSLSGEYIHVVVQVTRDNVPVVCSAYKLPVDGLDVGVADLTVDQFLALAKARRTELPPGVAGKDLPSSEWRKILRQTTITLENLLKVLPLKHGLCLELAFPARFIRRHYTIGRGHQVNEFVDAVLQVTFGGSISAAASIKSQLSSVKRKMVFASFEPSVCVAVNWKQPNFAVFFASNCGLESSTGLDNANTPDRSTTDARCRSLDAAITFATANNLLGVMVVASLLARVPSLMAAVKDSGVLVAAFGSKDQTSLLTSSIPPIVDGAISSTVDAVLQDGILSYIDHASRTVV</sequence>
<evidence type="ECO:0000259" key="6">
    <source>
        <dbReference type="PROSITE" id="PS51704"/>
    </source>
</evidence>
<dbReference type="InterPro" id="IPR057506">
    <property type="entry name" value="C2_GPCPD1"/>
</dbReference>
<dbReference type="EMBL" id="KN822971">
    <property type="protein sequence ID" value="KIO30525.1"/>
    <property type="molecule type" value="Genomic_DNA"/>
</dbReference>
<proteinExistence type="predicted"/>
<feature type="repeat" description="ANK" evidence="3">
    <location>
        <begin position="920"/>
        <end position="952"/>
    </location>
</feature>
<dbReference type="SMART" id="SM00248">
    <property type="entry name" value="ANK"/>
    <property type="match status" value="14"/>
</dbReference>
<dbReference type="Gene3D" id="3.20.20.190">
    <property type="entry name" value="Phosphatidylinositol (PI) phosphodiesterase"/>
    <property type="match status" value="1"/>
</dbReference>
<feature type="repeat" description="ANK" evidence="3">
    <location>
        <begin position="374"/>
        <end position="406"/>
    </location>
</feature>
<dbReference type="InterPro" id="IPR030395">
    <property type="entry name" value="GP_PDE_dom"/>
</dbReference>
<dbReference type="PANTHER" id="PTHR24198">
    <property type="entry name" value="ANKYRIN REPEAT AND PROTEIN KINASE DOMAIN-CONTAINING PROTEIN"/>
    <property type="match status" value="1"/>
</dbReference>
<dbReference type="InterPro" id="IPR017946">
    <property type="entry name" value="PLC-like_Pdiesterase_TIM-brl"/>
</dbReference>
<feature type="domain" description="GP-PDE" evidence="6">
    <location>
        <begin position="1398"/>
        <end position="1706"/>
    </location>
</feature>
<dbReference type="InterPro" id="IPR002110">
    <property type="entry name" value="Ankyrin_rpt"/>
</dbReference>
<dbReference type="Gene3D" id="1.25.40.20">
    <property type="entry name" value="Ankyrin repeat-containing domain"/>
    <property type="match status" value="4"/>
</dbReference>
<dbReference type="PROSITE" id="PS51382">
    <property type="entry name" value="SPX"/>
    <property type="match status" value="1"/>
</dbReference>
<dbReference type="GO" id="GO:0006629">
    <property type="term" value="P:lipid metabolic process"/>
    <property type="evidence" value="ECO:0007669"/>
    <property type="project" value="InterPro"/>
</dbReference>
<dbReference type="SUPFAM" id="SSF48403">
    <property type="entry name" value="Ankyrin repeat"/>
    <property type="match status" value="2"/>
</dbReference>